<reference evidence="9" key="2">
    <citation type="submission" date="2021-08" db="EMBL/GenBank/DDBJ databases">
        <authorList>
            <person name="Eriksson T."/>
        </authorList>
    </citation>
    <scope>NUCLEOTIDE SEQUENCE</scope>
    <source>
        <strain evidence="9">Stoneville</strain>
        <tissue evidence="9">Whole head</tissue>
    </source>
</reference>
<dbReference type="FunFam" id="3.30.160.60:FF:001102">
    <property type="entry name" value="Transcription factor IIIA"/>
    <property type="match status" value="1"/>
</dbReference>
<evidence type="ECO:0000256" key="6">
    <source>
        <dbReference type="ARBA" id="ARBA00023242"/>
    </source>
</evidence>
<evidence type="ECO:0000313" key="9">
    <source>
        <dbReference type="EMBL" id="KAH0818640.1"/>
    </source>
</evidence>
<comment type="subcellular location">
    <subcellularLocation>
        <location evidence="1">Nucleus</location>
    </subcellularLocation>
</comment>
<proteinExistence type="predicted"/>
<dbReference type="GO" id="GO:0000981">
    <property type="term" value="F:DNA-binding transcription factor activity, RNA polymerase II-specific"/>
    <property type="evidence" value="ECO:0007669"/>
    <property type="project" value="TreeGrafter"/>
</dbReference>
<evidence type="ECO:0000259" key="8">
    <source>
        <dbReference type="PROSITE" id="PS50157"/>
    </source>
</evidence>
<dbReference type="InterPro" id="IPR050329">
    <property type="entry name" value="GLI_C2H2-zinc-finger"/>
</dbReference>
<dbReference type="AlphaFoldDB" id="A0A8J6HPZ7"/>
<gene>
    <name evidence="9" type="ORF">GEV33_004151</name>
</gene>
<dbReference type="FunFam" id="3.30.160.60:FF:000634">
    <property type="entry name" value="Zinc finger X-chromosomal protein"/>
    <property type="match status" value="1"/>
</dbReference>
<evidence type="ECO:0000256" key="5">
    <source>
        <dbReference type="ARBA" id="ARBA00022833"/>
    </source>
</evidence>
<evidence type="ECO:0000256" key="4">
    <source>
        <dbReference type="ARBA" id="ARBA00022771"/>
    </source>
</evidence>
<feature type="domain" description="C2H2-type" evidence="8">
    <location>
        <begin position="28"/>
        <end position="58"/>
    </location>
</feature>
<dbReference type="GO" id="GO:0045944">
    <property type="term" value="P:positive regulation of transcription by RNA polymerase II"/>
    <property type="evidence" value="ECO:0007669"/>
    <property type="project" value="UniProtKB-ARBA"/>
</dbReference>
<keyword evidence="4 7" id="KW-0863">Zinc-finger</keyword>
<keyword evidence="2" id="KW-0479">Metal-binding</keyword>
<evidence type="ECO:0000256" key="2">
    <source>
        <dbReference type="ARBA" id="ARBA00022723"/>
    </source>
</evidence>
<dbReference type="PROSITE" id="PS00028">
    <property type="entry name" value="ZINC_FINGER_C2H2_1"/>
    <property type="match status" value="2"/>
</dbReference>
<dbReference type="PANTHER" id="PTHR19818:SF139">
    <property type="entry name" value="PAIR-RULE PROTEIN ODD-PAIRED"/>
    <property type="match status" value="1"/>
</dbReference>
<dbReference type="PROSITE" id="PS50157">
    <property type="entry name" value="ZINC_FINGER_C2H2_2"/>
    <property type="match status" value="2"/>
</dbReference>
<keyword evidence="6" id="KW-0539">Nucleus</keyword>
<dbReference type="SMART" id="SM00355">
    <property type="entry name" value="ZnF_C2H2"/>
    <property type="match status" value="2"/>
</dbReference>
<evidence type="ECO:0000256" key="1">
    <source>
        <dbReference type="ARBA" id="ARBA00004123"/>
    </source>
</evidence>
<dbReference type="EMBL" id="JABDTM020017003">
    <property type="protein sequence ID" value="KAH0818640.1"/>
    <property type="molecule type" value="Genomic_DNA"/>
</dbReference>
<comment type="caution">
    <text evidence="9">The sequence shown here is derived from an EMBL/GenBank/DDBJ whole genome shotgun (WGS) entry which is preliminary data.</text>
</comment>
<name>A0A8J6HPZ7_TENMO</name>
<keyword evidence="5" id="KW-0862">Zinc</keyword>
<dbReference type="GO" id="GO:0008270">
    <property type="term" value="F:zinc ion binding"/>
    <property type="evidence" value="ECO:0007669"/>
    <property type="project" value="UniProtKB-KW"/>
</dbReference>
<feature type="domain" description="C2H2-type" evidence="8">
    <location>
        <begin position="59"/>
        <end position="86"/>
    </location>
</feature>
<evidence type="ECO:0000256" key="3">
    <source>
        <dbReference type="ARBA" id="ARBA00022737"/>
    </source>
</evidence>
<dbReference type="GO" id="GO:0005634">
    <property type="term" value="C:nucleus"/>
    <property type="evidence" value="ECO:0007669"/>
    <property type="project" value="UniProtKB-SubCell"/>
</dbReference>
<keyword evidence="10" id="KW-1185">Reference proteome</keyword>
<dbReference type="InterPro" id="IPR036236">
    <property type="entry name" value="Znf_C2H2_sf"/>
</dbReference>
<organism evidence="9 10">
    <name type="scientific">Tenebrio molitor</name>
    <name type="common">Yellow mealworm beetle</name>
    <dbReference type="NCBI Taxonomy" id="7067"/>
    <lineage>
        <taxon>Eukaryota</taxon>
        <taxon>Metazoa</taxon>
        <taxon>Ecdysozoa</taxon>
        <taxon>Arthropoda</taxon>
        <taxon>Hexapoda</taxon>
        <taxon>Insecta</taxon>
        <taxon>Pterygota</taxon>
        <taxon>Neoptera</taxon>
        <taxon>Endopterygota</taxon>
        <taxon>Coleoptera</taxon>
        <taxon>Polyphaga</taxon>
        <taxon>Cucujiformia</taxon>
        <taxon>Tenebrionidae</taxon>
        <taxon>Tenebrio</taxon>
    </lineage>
</organism>
<dbReference type="InterPro" id="IPR013087">
    <property type="entry name" value="Znf_C2H2_type"/>
</dbReference>
<dbReference type="PANTHER" id="PTHR19818">
    <property type="entry name" value="ZINC FINGER PROTEIN ZIC AND GLI"/>
    <property type="match status" value="1"/>
</dbReference>
<protein>
    <recommendedName>
        <fullName evidence="8">C2H2-type domain-containing protein</fullName>
    </recommendedName>
</protein>
<reference evidence="9" key="1">
    <citation type="journal article" date="2020" name="J Insects Food Feed">
        <title>The yellow mealworm (Tenebrio molitor) genome: a resource for the emerging insects as food and feed industry.</title>
        <authorList>
            <person name="Eriksson T."/>
            <person name="Andere A."/>
            <person name="Kelstrup H."/>
            <person name="Emery V."/>
            <person name="Picard C."/>
        </authorList>
    </citation>
    <scope>NUCLEOTIDE SEQUENCE</scope>
    <source>
        <strain evidence="9">Stoneville</strain>
        <tissue evidence="9">Whole head</tissue>
    </source>
</reference>
<sequence length="229" mass="26211">MKKCFNRVQIAVSIDQGTLDMMNRIKPFACPHEGCEARYTIRPDLKDHIRKVHTRERPFKCSVCGKCFLTGSVYYQHRLIHTEDRRYGCDVCHVAGASFGYHDKIRPPDQRRNHNEQGGELRKVAVFSGPPYSGCQVESPFRYDSSSMRNVQKGGVVKDYLGIEDAVVGEVVQDSSKCERCQKATYRGHRAGEYVQNCKMPFVNMTWFDLDPSPFQKLETLDVSCSAIW</sequence>
<keyword evidence="3" id="KW-0677">Repeat</keyword>
<dbReference type="GO" id="GO:0000978">
    <property type="term" value="F:RNA polymerase II cis-regulatory region sequence-specific DNA binding"/>
    <property type="evidence" value="ECO:0007669"/>
    <property type="project" value="TreeGrafter"/>
</dbReference>
<accession>A0A8J6HPZ7</accession>
<dbReference type="SUPFAM" id="SSF57667">
    <property type="entry name" value="beta-beta-alpha zinc fingers"/>
    <property type="match status" value="2"/>
</dbReference>
<evidence type="ECO:0000256" key="7">
    <source>
        <dbReference type="PROSITE-ProRule" id="PRU00042"/>
    </source>
</evidence>
<evidence type="ECO:0000313" key="10">
    <source>
        <dbReference type="Proteomes" id="UP000719412"/>
    </source>
</evidence>
<dbReference type="Proteomes" id="UP000719412">
    <property type="component" value="Unassembled WGS sequence"/>
</dbReference>
<dbReference type="Gene3D" id="3.30.160.60">
    <property type="entry name" value="Classic Zinc Finger"/>
    <property type="match status" value="2"/>
</dbReference>